<organism evidence="2 3">
    <name type="scientific">Paramicrosporidium saccamoebae</name>
    <dbReference type="NCBI Taxonomy" id="1246581"/>
    <lineage>
        <taxon>Eukaryota</taxon>
        <taxon>Fungi</taxon>
        <taxon>Fungi incertae sedis</taxon>
        <taxon>Cryptomycota</taxon>
        <taxon>Cryptomycota incertae sedis</taxon>
        <taxon>Paramicrosporidium</taxon>
    </lineage>
</organism>
<dbReference type="InterPro" id="IPR008949">
    <property type="entry name" value="Isoprenoid_synthase_dom_sf"/>
</dbReference>
<reference evidence="2 3" key="1">
    <citation type="submission" date="2016-10" db="EMBL/GenBank/DDBJ databases">
        <title>The genome of Paramicrosporidium saccamoebae is the missing link in understanding Cryptomycota and Microsporidia evolution.</title>
        <authorList>
            <person name="Quandt C.A."/>
            <person name="Beaudet D."/>
            <person name="Corsaro D."/>
            <person name="Michel R."/>
            <person name="Corradi N."/>
            <person name="James T."/>
        </authorList>
    </citation>
    <scope>NUCLEOTIDE SEQUENCE [LARGE SCALE GENOMIC DNA]</scope>
    <source>
        <strain evidence="2 3">KSL3</strain>
    </source>
</reference>
<keyword evidence="1" id="KW-1133">Transmembrane helix</keyword>
<evidence type="ECO:0000313" key="3">
    <source>
        <dbReference type="Proteomes" id="UP000240830"/>
    </source>
</evidence>
<dbReference type="InterPro" id="IPR044844">
    <property type="entry name" value="Trans_IPPS_euk-type"/>
</dbReference>
<gene>
    <name evidence="2" type="ORF">PSACC_02243</name>
</gene>
<dbReference type="Pfam" id="PF00494">
    <property type="entry name" value="SQS_PSY"/>
    <property type="match status" value="1"/>
</dbReference>
<accession>A0A2H9TJM4</accession>
<feature type="transmembrane region" description="Helical" evidence="1">
    <location>
        <begin position="326"/>
        <end position="352"/>
    </location>
</feature>
<dbReference type="STRING" id="1246581.A0A2H9TJM4"/>
<comment type="caution">
    <text evidence="2">The sequence shown here is derived from an EMBL/GenBank/DDBJ whole genome shotgun (WGS) entry which is preliminary data.</text>
</comment>
<dbReference type="InterPro" id="IPR002060">
    <property type="entry name" value="Squ/phyt_synthse"/>
</dbReference>
<dbReference type="Proteomes" id="UP000240830">
    <property type="component" value="Unassembled WGS sequence"/>
</dbReference>
<protein>
    <submittedName>
        <fullName evidence="2">Squalene synthetase</fullName>
    </submittedName>
</protein>
<dbReference type="Gene3D" id="1.10.600.10">
    <property type="entry name" value="Farnesyl Diphosphate Synthase"/>
    <property type="match status" value="1"/>
</dbReference>
<dbReference type="PANTHER" id="PTHR11626">
    <property type="entry name" value="FARNESYL-DIPHOSPHATE FARNESYLTRANSFERASE"/>
    <property type="match status" value="1"/>
</dbReference>
<evidence type="ECO:0000313" key="2">
    <source>
        <dbReference type="EMBL" id="PJF17957.1"/>
    </source>
</evidence>
<proteinExistence type="predicted"/>
<dbReference type="AlphaFoldDB" id="A0A2H9TJM4"/>
<keyword evidence="3" id="KW-1185">Reference proteome</keyword>
<evidence type="ECO:0000256" key="1">
    <source>
        <dbReference type="SAM" id="Phobius"/>
    </source>
</evidence>
<dbReference type="EMBL" id="MTSL01000150">
    <property type="protein sequence ID" value="PJF17957.1"/>
    <property type="molecule type" value="Genomic_DNA"/>
</dbReference>
<dbReference type="PANTHER" id="PTHR11626:SF2">
    <property type="entry name" value="SQUALENE SYNTHASE"/>
    <property type="match status" value="1"/>
</dbReference>
<sequence length="353" mass="39752">MGLARIIDACLDLAWYRRQLGNAKECDHHKSVVQLQCFLLLCDVEPIIALAVDQMPPSVRSSICTYLLLVHCLSATQNDETMTLDAKGKVFSEFPRYLQDPNSFYGKNSCELELMGEAMWHFDLLLSEFQCIESHLQAIILEGVARTAEGLADLLKRFSLRTAAEYNLYCHFHGGLHWIVLMKMVAAAGRLEYPYLANEVHLCNSAGLLLAKTRVIAEFTTVANPNRSPLPREYWEIYCEGELAELLNPDKGIATRFFVNHMILDAMRHIPDIFHLLSRLESPLVFRLLAIPQLEDPTSGQMLALLSQLEMVCSRTRNRSLVLIPWQLSLGVTVELLALALLGAVLSIIVSVR</sequence>
<keyword evidence="1" id="KW-0472">Membrane</keyword>
<dbReference type="OrthoDB" id="431150at2759"/>
<keyword evidence="1" id="KW-0812">Transmembrane</keyword>
<dbReference type="GO" id="GO:0005789">
    <property type="term" value="C:endoplasmic reticulum membrane"/>
    <property type="evidence" value="ECO:0007669"/>
    <property type="project" value="TreeGrafter"/>
</dbReference>
<dbReference type="SUPFAM" id="SSF48576">
    <property type="entry name" value="Terpenoid synthases"/>
    <property type="match status" value="1"/>
</dbReference>
<name>A0A2H9TJM4_9FUNG</name>
<dbReference type="GO" id="GO:0045338">
    <property type="term" value="P:farnesyl diphosphate metabolic process"/>
    <property type="evidence" value="ECO:0007669"/>
    <property type="project" value="InterPro"/>
</dbReference>
<dbReference type="GO" id="GO:0051996">
    <property type="term" value="F:squalene synthase [NAD(P)H] activity"/>
    <property type="evidence" value="ECO:0007669"/>
    <property type="project" value="InterPro"/>
</dbReference>